<proteinExistence type="predicted"/>
<reference evidence="2" key="1">
    <citation type="journal article" date="2014" name="Int. J. Syst. Evol. Microbiol.">
        <title>Complete genome sequence of Corynebacterium casei LMG S-19264T (=DSM 44701T), isolated from a smear-ripened cheese.</title>
        <authorList>
            <consortium name="US DOE Joint Genome Institute (JGI-PGF)"/>
            <person name="Walter F."/>
            <person name="Albersmeier A."/>
            <person name="Kalinowski J."/>
            <person name="Ruckert C."/>
        </authorList>
    </citation>
    <scope>NUCLEOTIDE SEQUENCE</scope>
    <source>
        <strain evidence="2">JCM 4956</strain>
    </source>
</reference>
<protein>
    <submittedName>
        <fullName evidence="2">Uncharacterized protein</fullName>
    </submittedName>
</protein>
<reference evidence="2" key="2">
    <citation type="submission" date="2020-09" db="EMBL/GenBank/DDBJ databases">
        <authorList>
            <person name="Sun Q."/>
            <person name="Ohkuma M."/>
        </authorList>
    </citation>
    <scope>NUCLEOTIDE SEQUENCE</scope>
    <source>
        <strain evidence="2">JCM 4956</strain>
    </source>
</reference>
<evidence type="ECO:0000313" key="2">
    <source>
        <dbReference type="EMBL" id="GGX45970.1"/>
    </source>
</evidence>
<accession>A0A918N7X9</accession>
<gene>
    <name evidence="2" type="ORF">GCM10010515_10940</name>
</gene>
<organism evidence="2 3">
    <name type="scientific">Streptomyces fructofermentans</name>
    <dbReference type="NCBI Taxonomy" id="152141"/>
    <lineage>
        <taxon>Bacteria</taxon>
        <taxon>Bacillati</taxon>
        <taxon>Actinomycetota</taxon>
        <taxon>Actinomycetes</taxon>
        <taxon>Kitasatosporales</taxon>
        <taxon>Streptomycetaceae</taxon>
        <taxon>Streptomyces</taxon>
    </lineage>
</organism>
<dbReference type="EMBL" id="BMWD01000003">
    <property type="protein sequence ID" value="GGX45970.1"/>
    <property type="molecule type" value="Genomic_DNA"/>
</dbReference>
<comment type="caution">
    <text evidence="2">The sequence shown here is derived from an EMBL/GenBank/DDBJ whole genome shotgun (WGS) entry which is preliminary data.</text>
</comment>
<evidence type="ECO:0000256" key="1">
    <source>
        <dbReference type="SAM" id="MobiDB-lite"/>
    </source>
</evidence>
<sequence length="67" mass="7667">MPRNWSRGVDRIPPDPIDGDYDRLKKIVRAHNLHDKDRTAQAIRAGRSSNEASSSNASTPQKRGWRR</sequence>
<dbReference type="Proteomes" id="UP000645555">
    <property type="component" value="Unassembled WGS sequence"/>
</dbReference>
<dbReference type="AlphaFoldDB" id="A0A918N7X9"/>
<feature type="region of interest" description="Disordered" evidence="1">
    <location>
        <begin position="1"/>
        <end position="67"/>
    </location>
</feature>
<name>A0A918N7X9_9ACTN</name>
<dbReference type="RefSeq" id="WP_190034176.1">
    <property type="nucleotide sequence ID" value="NZ_BMWD01000003.1"/>
</dbReference>
<feature type="compositionally biased region" description="Low complexity" evidence="1">
    <location>
        <begin position="48"/>
        <end position="58"/>
    </location>
</feature>
<evidence type="ECO:0000313" key="3">
    <source>
        <dbReference type="Proteomes" id="UP000645555"/>
    </source>
</evidence>
<keyword evidence="3" id="KW-1185">Reference proteome</keyword>